<gene>
    <name evidence="7" type="ORF">CWM47_18735</name>
</gene>
<dbReference type="KEGG" id="spir:CWM47_18735"/>
<keyword evidence="5" id="KW-1133">Transmembrane helix</keyword>
<dbReference type="Pfam" id="PF00512">
    <property type="entry name" value="HisKA"/>
    <property type="match status" value="1"/>
</dbReference>
<dbReference type="RefSeq" id="WP_100989752.1">
    <property type="nucleotide sequence ID" value="NZ_CP025096.1"/>
</dbReference>
<organism evidence="7 8">
    <name type="scientific">Spirosoma pollinicola</name>
    <dbReference type="NCBI Taxonomy" id="2057025"/>
    <lineage>
        <taxon>Bacteria</taxon>
        <taxon>Pseudomonadati</taxon>
        <taxon>Bacteroidota</taxon>
        <taxon>Cytophagia</taxon>
        <taxon>Cytophagales</taxon>
        <taxon>Cytophagaceae</taxon>
        <taxon>Spirosoma</taxon>
    </lineage>
</organism>
<dbReference type="Gene3D" id="3.30.565.10">
    <property type="entry name" value="Histidine kinase-like ATPase, C-terminal domain"/>
    <property type="match status" value="1"/>
</dbReference>
<dbReference type="Proteomes" id="UP000232883">
    <property type="component" value="Chromosome"/>
</dbReference>
<dbReference type="Pfam" id="PF02518">
    <property type="entry name" value="HATPase_c"/>
    <property type="match status" value="1"/>
</dbReference>
<dbReference type="GO" id="GO:0000155">
    <property type="term" value="F:phosphorelay sensor kinase activity"/>
    <property type="evidence" value="ECO:0007669"/>
    <property type="project" value="InterPro"/>
</dbReference>
<dbReference type="SMART" id="SM00388">
    <property type="entry name" value="HisKA"/>
    <property type="match status" value="1"/>
</dbReference>
<feature type="coiled-coil region" evidence="4">
    <location>
        <begin position="220"/>
        <end position="247"/>
    </location>
</feature>
<evidence type="ECO:0000256" key="5">
    <source>
        <dbReference type="SAM" id="Phobius"/>
    </source>
</evidence>
<dbReference type="PANTHER" id="PTHR43065:SF42">
    <property type="entry name" value="TWO-COMPONENT SENSOR PPRA"/>
    <property type="match status" value="1"/>
</dbReference>
<dbReference type="Gene3D" id="1.10.287.130">
    <property type="match status" value="1"/>
</dbReference>
<dbReference type="InterPro" id="IPR003594">
    <property type="entry name" value="HATPase_dom"/>
</dbReference>
<evidence type="ECO:0000256" key="3">
    <source>
        <dbReference type="ARBA" id="ARBA00022553"/>
    </source>
</evidence>
<dbReference type="InterPro" id="IPR013783">
    <property type="entry name" value="Ig-like_fold"/>
</dbReference>
<keyword evidence="4" id="KW-0175">Coiled coil</keyword>
<dbReference type="AlphaFoldDB" id="A0A2K8Z1F4"/>
<dbReference type="OrthoDB" id="9806995at2"/>
<evidence type="ECO:0000259" key="6">
    <source>
        <dbReference type="PROSITE" id="PS50109"/>
    </source>
</evidence>
<dbReference type="PRINTS" id="PR00344">
    <property type="entry name" value="BCTRLSENSOR"/>
</dbReference>
<name>A0A2K8Z1F4_9BACT</name>
<dbReference type="SMART" id="SM00387">
    <property type="entry name" value="HATPase_c"/>
    <property type="match status" value="1"/>
</dbReference>
<dbReference type="CDD" id="cd00082">
    <property type="entry name" value="HisKA"/>
    <property type="match status" value="1"/>
</dbReference>
<dbReference type="SUPFAM" id="SSF55874">
    <property type="entry name" value="ATPase domain of HSP90 chaperone/DNA topoisomerase II/histidine kinase"/>
    <property type="match status" value="1"/>
</dbReference>
<keyword evidence="5" id="KW-0812">Transmembrane</keyword>
<evidence type="ECO:0000313" key="7">
    <source>
        <dbReference type="EMBL" id="AUD03685.1"/>
    </source>
</evidence>
<dbReference type="SUPFAM" id="SSF47384">
    <property type="entry name" value="Homodimeric domain of signal transducing histidine kinase"/>
    <property type="match status" value="1"/>
</dbReference>
<evidence type="ECO:0000313" key="8">
    <source>
        <dbReference type="Proteomes" id="UP000232883"/>
    </source>
</evidence>
<dbReference type="InterPro" id="IPR005467">
    <property type="entry name" value="His_kinase_dom"/>
</dbReference>
<dbReference type="InterPro" id="IPR036097">
    <property type="entry name" value="HisK_dim/P_sf"/>
</dbReference>
<dbReference type="PANTHER" id="PTHR43065">
    <property type="entry name" value="SENSOR HISTIDINE KINASE"/>
    <property type="match status" value="1"/>
</dbReference>
<evidence type="ECO:0000256" key="4">
    <source>
        <dbReference type="SAM" id="Coils"/>
    </source>
</evidence>
<dbReference type="EMBL" id="CP025096">
    <property type="protein sequence ID" value="AUD03685.1"/>
    <property type="molecule type" value="Genomic_DNA"/>
</dbReference>
<protein>
    <recommendedName>
        <fullName evidence="2">histidine kinase</fullName>
        <ecNumber evidence="2">2.7.13.3</ecNumber>
    </recommendedName>
</protein>
<reference evidence="7 8" key="1">
    <citation type="submission" date="2017-11" db="EMBL/GenBank/DDBJ databases">
        <title>Taxonomic description and genome sequences of Spirosoma HA7 sp. nov., isolated from pollen microhabitat of Corylus avellana.</title>
        <authorList>
            <person name="Ambika Manirajan B."/>
            <person name="Suarez C."/>
            <person name="Ratering S."/>
            <person name="Geissler-Plaum R."/>
            <person name="Cardinale M."/>
            <person name="Sylvia S."/>
        </authorList>
    </citation>
    <scope>NUCLEOTIDE SEQUENCE [LARGE SCALE GENOMIC DNA]</scope>
    <source>
        <strain evidence="7 8">HA7</strain>
    </source>
</reference>
<dbReference type="EC" id="2.7.13.3" evidence="2"/>
<dbReference type="InterPro" id="IPR003661">
    <property type="entry name" value="HisK_dim/P_dom"/>
</dbReference>
<proteinExistence type="predicted"/>
<keyword evidence="5" id="KW-0472">Membrane</keyword>
<dbReference type="InterPro" id="IPR036890">
    <property type="entry name" value="HATPase_C_sf"/>
</dbReference>
<dbReference type="PROSITE" id="PS50109">
    <property type="entry name" value="HIS_KIN"/>
    <property type="match status" value="1"/>
</dbReference>
<keyword evidence="8" id="KW-1185">Reference proteome</keyword>
<dbReference type="Gene3D" id="2.60.40.10">
    <property type="entry name" value="Immunoglobulins"/>
    <property type="match status" value="1"/>
</dbReference>
<keyword evidence="3" id="KW-0597">Phosphoprotein</keyword>
<accession>A0A2K8Z1F4</accession>
<comment type="catalytic activity">
    <reaction evidence="1">
        <text>ATP + protein L-histidine = ADP + protein N-phospho-L-histidine.</text>
        <dbReference type="EC" id="2.7.13.3"/>
    </reaction>
</comment>
<evidence type="ECO:0000256" key="2">
    <source>
        <dbReference type="ARBA" id="ARBA00012438"/>
    </source>
</evidence>
<dbReference type="InterPro" id="IPR004358">
    <property type="entry name" value="Sig_transdc_His_kin-like_C"/>
</dbReference>
<evidence type="ECO:0000256" key="1">
    <source>
        <dbReference type="ARBA" id="ARBA00000085"/>
    </source>
</evidence>
<sequence>MKPALFLLIAALWWQVAWGQRSLPSTRIVAVKAGNNQKDSAFTTISLSQKQPIRLANNQNYLLFSFADEHNASQKTVQYKLKGLDYAWITCTNCSQALYAHLDGGDYTFLVKPASPNATADEFAFVIEGAVWHKWWFIPLLFLYALVFVGVCIYFFVLYRFRQKLLEQRHIHRVKMASMAELTAGIAHEIQNPLNFVNNFAEVSVELMHEQREALSKGDLDEANYIADDLEENLQRIAQNGQRASNIVRGMLEHARISTGEREPTNLNALCEEYLRLAYQGMTHFGASPDHGLPARVQFACTLETNFDPSLPLVPVVPQDISRVLLNLFNNAFYAVGQKQKTASMDYQPTVTVSTALLRHQSDRRAVELRICDNGTGIPDAIKEKIFQPFFTTKPTGEGTGLGLSLSYDIITNGHGGEMTVQSQQGEGATFILKLIL</sequence>
<feature type="transmembrane region" description="Helical" evidence="5">
    <location>
        <begin position="135"/>
        <end position="159"/>
    </location>
</feature>
<feature type="domain" description="Histidine kinase" evidence="6">
    <location>
        <begin position="185"/>
        <end position="437"/>
    </location>
</feature>